<dbReference type="EMBL" id="BLYL01000018">
    <property type="protein sequence ID" value="GFO95426.1"/>
    <property type="molecule type" value="Genomic_DNA"/>
</dbReference>
<dbReference type="PROSITE" id="PS50110">
    <property type="entry name" value="RESPONSE_REGULATORY"/>
    <property type="match status" value="1"/>
</dbReference>
<evidence type="ECO:0000313" key="6">
    <source>
        <dbReference type="EMBL" id="GFO95426.1"/>
    </source>
</evidence>
<accession>A0AAI9K7R2</accession>
<feature type="domain" description="Response regulatory" evidence="4">
    <location>
        <begin position="3"/>
        <end position="123"/>
    </location>
</feature>
<evidence type="ECO:0000256" key="2">
    <source>
        <dbReference type="ARBA" id="ARBA00024867"/>
    </source>
</evidence>
<dbReference type="RefSeq" id="WP_055222252.1">
    <property type="nucleotide sequence ID" value="NZ_BLYL01000018.1"/>
</dbReference>
<dbReference type="SMART" id="SM00448">
    <property type="entry name" value="REC"/>
    <property type="match status" value="1"/>
</dbReference>
<dbReference type="Gene3D" id="2.40.50.1020">
    <property type="entry name" value="LytTr DNA-binding domain"/>
    <property type="match status" value="1"/>
</dbReference>
<evidence type="ECO:0000256" key="3">
    <source>
        <dbReference type="PROSITE-ProRule" id="PRU00169"/>
    </source>
</evidence>
<evidence type="ECO:0000259" key="5">
    <source>
        <dbReference type="PROSITE" id="PS50930"/>
    </source>
</evidence>
<feature type="domain" description="HTH LytTR-type" evidence="5">
    <location>
        <begin position="136"/>
        <end position="236"/>
    </location>
</feature>
<dbReference type="PANTHER" id="PTHR37299">
    <property type="entry name" value="TRANSCRIPTIONAL REGULATOR-RELATED"/>
    <property type="match status" value="1"/>
</dbReference>
<dbReference type="PANTHER" id="PTHR37299:SF1">
    <property type="entry name" value="STAGE 0 SPORULATION PROTEIN A HOMOLOG"/>
    <property type="match status" value="1"/>
</dbReference>
<sequence length="247" mass="28829">MLKVAICDDEQKDIDIAEKCILEYSFKHNLDIECANYRTGQELLDKLESGEHYDFFVFDVEMEKEDGIYIASIIRKRYDKNAIIIFVSNYPGHMGRSFSVHAYNYIQKPLKYIELEQVLSQVLREIRDMEFNKLIVPAADGERVVNISDIMYIETSRKFQKSVDIHSAKEIIQVTGNLKKWFNLLKDKRFVYSFKGYIVNIDHIVTLRGGELVLDNNEIIPLSRKYEEEVRKSLINTVISDVVSIRG</sequence>
<evidence type="ECO:0000259" key="4">
    <source>
        <dbReference type="PROSITE" id="PS50110"/>
    </source>
</evidence>
<dbReference type="Pfam" id="PF00072">
    <property type="entry name" value="Response_reg"/>
    <property type="match status" value="1"/>
</dbReference>
<proteinExistence type="predicted"/>
<comment type="caution">
    <text evidence="6">The sequence shown here is derived from an EMBL/GenBank/DDBJ whole genome shotgun (WGS) entry which is preliminary data.</text>
</comment>
<dbReference type="AlphaFoldDB" id="A0AAI9K7R2"/>
<dbReference type="PROSITE" id="PS50930">
    <property type="entry name" value="HTH_LYTTR"/>
    <property type="match status" value="1"/>
</dbReference>
<dbReference type="GO" id="GO:0003677">
    <property type="term" value="F:DNA binding"/>
    <property type="evidence" value="ECO:0007669"/>
    <property type="project" value="UniProtKB-KW"/>
</dbReference>
<dbReference type="Gene3D" id="3.40.50.2300">
    <property type="match status" value="1"/>
</dbReference>
<feature type="modified residue" description="4-aspartylphosphate" evidence="3">
    <location>
        <position position="59"/>
    </location>
</feature>
<dbReference type="Proteomes" id="UP000660047">
    <property type="component" value="Unassembled WGS sequence"/>
</dbReference>
<name>A0AAI9K7R2_9FIRM</name>
<protein>
    <recommendedName>
        <fullName evidence="1">Stage 0 sporulation protein A homolog</fullName>
    </recommendedName>
</protein>
<dbReference type="SUPFAM" id="SSF52172">
    <property type="entry name" value="CheY-like"/>
    <property type="match status" value="1"/>
</dbReference>
<dbReference type="SMART" id="SM00850">
    <property type="entry name" value="LytTR"/>
    <property type="match status" value="1"/>
</dbReference>
<dbReference type="InterPro" id="IPR011006">
    <property type="entry name" value="CheY-like_superfamily"/>
</dbReference>
<evidence type="ECO:0000313" key="7">
    <source>
        <dbReference type="Proteomes" id="UP000660047"/>
    </source>
</evidence>
<keyword evidence="3" id="KW-0597">Phosphoprotein</keyword>
<comment type="function">
    <text evidence="2">May play the central regulatory role in sporulation. It may be an element of the effector pathway responsible for the activation of sporulation genes in response to nutritional stress. Spo0A may act in concert with spo0H (a sigma factor) to control the expression of some genes that are critical to the sporulation process.</text>
</comment>
<gene>
    <name evidence="6" type="ORF">COEU31_24720</name>
</gene>
<dbReference type="InterPro" id="IPR046947">
    <property type="entry name" value="LytR-like"/>
</dbReference>
<dbReference type="InterPro" id="IPR001789">
    <property type="entry name" value="Sig_transdc_resp-reg_receiver"/>
</dbReference>
<reference evidence="6" key="1">
    <citation type="submission" date="2020-06" db="EMBL/GenBank/DDBJ databases">
        <title>Characterization of fructooligosaccharide metabolism and fructooligosaccharide-degrading enzymes in human commensal butyrate producers.</title>
        <authorList>
            <person name="Tanno H."/>
            <person name="Fujii T."/>
            <person name="Hirano K."/>
            <person name="Maeno S."/>
            <person name="Tonozuka T."/>
            <person name="Sakamoto M."/>
            <person name="Ohkuma M."/>
            <person name="Tochio T."/>
            <person name="Endo A."/>
        </authorList>
    </citation>
    <scope>NUCLEOTIDE SEQUENCE</scope>
    <source>
        <strain evidence="6">JCM 31265</strain>
    </source>
</reference>
<keyword evidence="6" id="KW-0238">DNA-binding</keyword>
<organism evidence="6 7">
    <name type="scientific">Coprococcus eutactus</name>
    <dbReference type="NCBI Taxonomy" id="33043"/>
    <lineage>
        <taxon>Bacteria</taxon>
        <taxon>Bacillati</taxon>
        <taxon>Bacillota</taxon>
        <taxon>Clostridia</taxon>
        <taxon>Lachnospirales</taxon>
        <taxon>Lachnospiraceae</taxon>
        <taxon>Coprococcus</taxon>
    </lineage>
</organism>
<dbReference type="Pfam" id="PF04397">
    <property type="entry name" value="LytTR"/>
    <property type="match status" value="1"/>
</dbReference>
<dbReference type="InterPro" id="IPR007492">
    <property type="entry name" value="LytTR_DNA-bd_dom"/>
</dbReference>
<dbReference type="GO" id="GO:0000156">
    <property type="term" value="F:phosphorelay response regulator activity"/>
    <property type="evidence" value="ECO:0007669"/>
    <property type="project" value="InterPro"/>
</dbReference>
<evidence type="ECO:0000256" key="1">
    <source>
        <dbReference type="ARBA" id="ARBA00018672"/>
    </source>
</evidence>